<dbReference type="InterPro" id="IPR036968">
    <property type="entry name" value="Enolpyruvate_Tfrase_sf"/>
</dbReference>
<keyword evidence="4 7" id="KW-0808">Transferase</keyword>
<dbReference type="GO" id="GO:0009423">
    <property type="term" value="P:chorismate biosynthetic process"/>
    <property type="evidence" value="ECO:0007669"/>
    <property type="project" value="UniProtKB-UniRule"/>
</dbReference>
<dbReference type="PROSITE" id="PS00885">
    <property type="entry name" value="EPSP_SYNTHASE_2"/>
    <property type="match status" value="1"/>
</dbReference>
<dbReference type="PANTHER" id="PTHR21090">
    <property type="entry name" value="AROM/DEHYDROQUINATE SYNTHASE"/>
    <property type="match status" value="1"/>
</dbReference>
<dbReference type="InterPro" id="IPR001986">
    <property type="entry name" value="Enolpyruvate_Tfrase_dom"/>
</dbReference>
<dbReference type="EC" id="2.5.1.19" evidence="7"/>
<dbReference type="AlphaFoldDB" id="A0A1B2DRC2"/>
<feature type="binding site" evidence="7">
    <location>
        <position position="47"/>
    </location>
    <ligand>
        <name>3-phosphoshikimate</name>
        <dbReference type="ChEBI" id="CHEBI:145989"/>
    </ligand>
</feature>
<keyword evidence="5 7" id="KW-0057">Aromatic amino acid biosynthesis</keyword>
<feature type="binding site" evidence="7">
    <location>
        <position position="141"/>
    </location>
    <ligand>
        <name>phosphoenolpyruvate</name>
        <dbReference type="ChEBI" id="CHEBI:58702"/>
    </ligand>
</feature>
<reference evidence="10" key="1">
    <citation type="submission" date="2016-08" db="EMBL/GenBank/DDBJ databases">
        <title>Complete Genome Seqeunce of Paenibacillus sp. BIHB 4019 from tea rhizoplane.</title>
        <authorList>
            <person name="Thakur R."/>
            <person name="Swarnkar M.K."/>
            <person name="Gulati A."/>
        </authorList>
    </citation>
    <scope>NUCLEOTIDE SEQUENCE [LARGE SCALE GENOMIC DNA]</scope>
    <source>
        <strain evidence="10">BIHB4019</strain>
    </source>
</reference>
<feature type="binding site" evidence="7">
    <location>
        <position position="362"/>
    </location>
    <ligand>
        <name>3-phosphoshikimate</name>
        <dbReference type="ChEBI" id="CHEBI:145989"/>
    </ligand>
</feature>
<dbReference type="UniPathway" id="UPA00053">
    <property type="reaction ID" value="UER00089"/>
</dbReference>
<dbReference type="EMBL" id="CP016808">
    <property type="protein sequence ID" value="ANY70245.1"/>
    <property type="molecule type" value="Genomic_DNA"/>
</dbReference>
<dbReference type="GO" id="GO:0009073">
    <property type="term" value="P:aromatic amino acid family biosynthetic process"/>
    <property type="evidence" value="ECO:0007669"/>
    <property type="project" value="UniProtKB-KW"/>
</dbReference>
<comment type="pathway">
    <text evidence="1 7">Metabolic intermediate biosynthesis; chorismate biosynthesis; chorismate from D-erythrose 4-phosphate and phosphoenolpyruvate: step 6/7.</text>
</comment>
<proteinExistence type="inferred from homology"/>
<feature type="binding site" evidence="7">
    <location>
        <position position="366"/>
    </location>
    <ligand>
        <name>phosphoenolpyruvate</name>
        <dbReference type="ChEBI" id="CHEBI:58702"/>
    </ligand>
</feature>
<feature type="binding site" evidence="7">
    <location>
        <position position="432"/>
    </location>
    <ligand>
        <name>phosphoenolpyruvate</name>
        <dbReference type="ChEBI" id="CHEBI:58702"/>
    </ligand>
</feature>
<feature type="binding site" evidence="7">
    <location>
        <position position="188"/>
    </location>
    <ligand>
        <name>3-phosphoshikimate</name>
        <dbReference type="ChEBI" id="CHEBI:145989"/>
    </ligand>
</feature>
<feature type="binding site" evidence="7">
    <location>
        <position position="42"/>
    </location>
    <ligand>
        <name>phosphoenolpyruvate</name>
        <dbReference type="ChEBI" id="CHEBI:58702"/>
    </ligand>
</feature>
<comment type="function">
    <text evidence="7">Catalyzes the transfer of the enolpyruvyl moiety of phosphoenolpyruvate (PEP) to the 5-hydroxyl of shikimate-3-phosphate (S3P) to produce enolpyruvyl shikimate-3-phosphate and inorganic phosphate.</text>
</comment>
<comment type="subunit">
    <text evidence="7">Monomer.</text>
</comment>
<dbReference type="RefSeq" id="WP_099521177.1">
    <property type="nucleotide sequence ID" value="NZ_CP016808.1"/>
</dbReference>
<dbReference type="PIRSF" id="PIRSF000505">
    <property type="entry name" value="EPSPS"/>
    <property type="match status" value="1"/>
</dbReference>
<feature type="binding site" evidence="7">
    <location>
        <position position="335"/>
    </location>
    <ligand>
        <name>3-phosphoshikimate</name>
        <dbReference type="ChEBI" id="CHEBI:145989"/>
    </ligand>
</feature>
<dbReference type="GO" id="GO:0003866">
    <property type="term" value="F:3-phosphoshikimate 1-carboxyvinyltransferase activity"/>
    <property type="evidence" value="ECO:0007669"/>
    <property type="project" value="UniProtKB-UniRule"/>
</dbReference>
<dbReference type="CDD" id="cd01556">
    <property type="entry name" value="EPSP_synthase"/>
    <property type="match status" value="1"/>
</dbReference>
<dbReference type="NCBIfam" id="TIGR01356">
    <property type="entry name" value="aroA"/>
    <property type="match status" value="1"/>
</dbReference>
<dbReference type="SUPFAM" id="SSF55205">
    <property type="entry name" value="EPT/RTPC-like"/>
    <property type="match status" value="1"/>
</dbReference>
<dbReference type="HAMAP" id="MF_00210">
    <property type="entry name" value="EPSP_synth"/>
    <property type="match status" value="1"/>
</dbReference>
<evidence type="ECO:0000256" key="5">
    <source>
        <dbReference type="ARBA" id="ARBA00023141"/>
    </source>
</evidence>
<feature type="binding site" evidence="7">
    <location>
        <position position="189"/>
    </location>
    <ligand>
        <name>phosphoenolpyruvate</name>
        <dbReference type="ChEBI" id="CHEBI:58702"/>
    </ligand>
</feature>
<sequence>MDGFQPDLAARSPWSAHSDKQQVTLNPPSGAMEGTVRIPGSKSLTNRALIIAALAVGKSQIDGLLLSDDSYWCIAALKQLGVKITIEGDTAYVDGCGGNWPISSGELYVGAAGTIARFLPGALAIGDGVWAIKGTRRLHERPLAPLLDALTHLGAAFEYEQAERSLPFVLQANGLQGGTVLLPGSTSSQFISGLLLAAPYAKAPITVRIDGEVVQKDYVEMTVAMMALFGAAPVASLDTDAPCITIPTGKYEARSVLLEPDVSTCCYFWALAALTAGRIRTEGIDASRTSQPDIAMLGVLEQMGCTIVRGASFVEVHGPERLKGGFTVSMQKWSDQTLTLAVLAIFTDGPITLKDAAHIRHHECDRIAAICTELGKLGIRVLEYEDGLTVFPGKPQAALLNSHDDHRMAMALSLIGSKVSNLQISDPGCVSKTNPKYFEQLAALGFQINE</sequence>
<evidence type="ECO:0000256" key="6">
    <source>
        <dbReference type="ARBA" id="ARBA00044633"/>
    </source>
</evidence>
<dbReference type="Gene3D" id="3.65.10.10">
    <property type="entry name" value="Enolpyruvate transferase domain"/>
    <property type="match status" value="2"/>
</dbReference>
<dbReference type="InterPro" id="IPR023193">
    <property type="entry name" value="EPSP_synthase_CS"/>
</dbReference>
<feature type="domain" description="Enolpyruvate transferase" evidence="9">
    <location>
        <begin position="29"/>
        <end position="441"/>
    </location>
</feature>
<evidence type="ECO:0000256" key="2">
    <source>
        <dbReference type="ARBA" id="ARBA00009948"/>
    </source>
</evidence>
<feature type="binding site" evidence="7">
    <location>
        <position position="43"/>
    </location>
    <ligand>
        <name>3-phosphoshikimate</name>
        <dbReference type="ChEBI" id="CHEBI:145989"/>
    </ligand>
</feature>
<keyword evidence="7" id="KW-0963">Cytoplasm</keyword>
<dbReference type="GO" id="GO:0005737">
    <property type="term" value="C:cytoplasm"/>
    <property type="evidence" value="ECO:0007669"/>
    <property type="project" value="UniProtKB-SubCell"/>
</dbReference>
<evidence type="ECO:0000256" key="8">
    <source>
        <dbReference type="SAM" id="MobiDB-lite"/>
    </source>
</evidence>
<evidence type="ECO:0000256" key="1">
    <source>
        <dbReference type="ARBA" id="ARBA00004811"/>
    </source>
</evidence>
<dbReference type="GO" id="GO:0008652">
    <property type="term" value="P:amino acid biosynthetic process"/>
    <property type="evidence" value="ECO:0007669"/>
    <property type="project" value="UniProtKB-KW"/>
</dbReference>
<feature type="binding site" evidence="7">
    <location>
        <position position="42"/>
    </location>
    <ligand>
        <name>3-phosphoshikimate</name>
        <dbReference type="ChEBI" id="CHEBI:145989"/>
    </ligand>
</feature>
<evidence type="ECO:0000256" key="7">
    <source>
        <dbReference type="HAMAP-Rule" id="MF_00210"/>
    </source>
</evidence>
<dbReference type="InterPro" id="IPR013792">
    <property type="entry name" value="RNA3'P_cycl/enolpyr_Trfase_a/b"/>
</dbReference>
<comment type="caution">
    <text evidence="7">Lacks conserved residue(s) required for the propagation of feature annotation.</text>
</comment>
<comment type="catalytic activity">
    <reaction evidence="6">
        <text>3-phosphoshikimate + phosphoenolpyruvate = 5-O-(1-carboxyvinyl)-3-phosphoshikimate + phosphate</text>
        <dbReference type="Rhea" id="RHEA:21256"/>
        <dbReference type="ChEBI" id="CHEBI:43474"/>
        <dbReference type="ChEBI" id="CHEBI:57701"/>
        <dbReference type="ChEBI" id="CHEBI:58702"/>
        <dbReference type="ChEBI" id="CHEBI:145989"/>
        <dbReference type="EC" id="2.5.1.19"/>
    </reaction>
    <physiologicalReaction direction="left-to-right" evidence="6">
        <dbReference type="Rhea" id="RHEA:21257"/>
    </physiologicalReaction>
</comment>
<comment type="subcellular location">
    <subcellularLocation>
        <location evidence="7">Cytoplasm</location>
    </subcellularLocation>
</comment>
<feature type="binding site" evidence="7">
    <location>
        <position position="113"/>
    </location>
    <ligand>
        <name>phosphoenolpyruvate</name>
        <dbReference type="ChEBI" id="CHEBI:58702"/>
    </ligand>
</feature>
<feature type="binding site" evidence="7">
    <location>
        <position position="189"/>
    </location>
    <ligand>
        <name>3-phosphoshikimate</name>
        <dbReference type="ChEBI" id="CHEBI:145989"/>
    </ligand>
</feature>
<keyword evidence="3 7" id="KW-0028">Amino-acid biosynthesis</keyword>
<gene>
    <name evidence="7" type="primary">aroA</name>
    <name evidence="10" type="ORF">BBD42_29885</name>
</gene>
<feature type="binding site" evidence="7">
    <location>
        <position position="187"/>
    </location>
    <ligand>
        <name>3-phosphoshikimate</name>
        <dbReference type="ChEBI" id="CHEBI:145989"/>
    </ligand>
</feature>
<accession>A0A1B2DRC2</accession>
<feature type="region of interest" description="Disordered" evidence="8">
    <location>
        <begin position="1"/>
        <end position="32"/>
    </location>
</feature>
<organism evidence="10">
    <name type="scientific">Paenibacillus sp. BIHB 4019</name>
    <dbReference type="NCBI Taxonomy" id="1870819"/>
    <lineage>
        <taxon>Bacteria</taxon>
        <taxon>Bacillati</taxon>
        <taxon>Bacillota</taxon>
        <taxon>Bacilli</taxon>
        <taxon>Bacillales</taxon>
        <taxon>Paenibacillaceae</taxon>
        <taxon>Paenibacillus</taxon>
    </lineage>
</organism>
<feature type="active site" description="Proton acceptor" evidence="7">
    <location>
        <position position="335"/>
    </location>
</feature>
<evidence type="ECO:0000256" key="3">
    <source>
        <dbReference type="ARBA" id="ARBA00022605"/>
    </source>
</evidence>
<evidence type="ECO:0000259" key="9">
    <source>
        <dbReference type="Pfam" id="PF00275"/>
    </source>
</evidence>
<dbReference type="Pfam" id="PF00275">
    <property type="entry name" value="EPSP_synthase"/>
    <property type="match status" value="1"/>
</dbReference>
<name>A0A1B2DRC2_9BACL</name>
<dbReference type="PANTHER" id="PTHR21090:SF5">
    <property type="entry name" value="PENTAFUNCTIONAL AROM POLYPEPTIDE"/>
    <property type="match status" value="1"/>
</dbReference>
<dbReference type="InterPro" id="IPR006264">
    <property type="entry name" value="EPSP_synthase"/>
</dbReference>
<evidence type="ECO:0000256" key="4">
    <source>
        <dbReference type="ARBA" id="ARBA00022679"/>
    </source>
</evidence>
<comment type="similarity">
    <text evidence="2 7">Belongs to the EPSP synthase family.</text>
</comment>
<protein>
    <recommendedName>
        <fullName evidence="7">3-phosphoshikimate 1-carboxyvinyltransferase</fullName>
        <ecNumber evidence="7">2.5.1.19</ecNumber>
    </recommendedName>
    <alternativeName>
        <fullName evidence="7">5-enolpyruvylshikimate-3-phosphate synthase</fullName>
        <shortName evidence="7">EPSP synthase</shortName>
        <shortName evidence="7">EPSPS</shortName>
    </alternativeName>
</protein>
<evidence type="ECO:0000313" key="10">
    <source>
        <dbReference type="EMBL" id="ANY70245.1"/>
    </source>
</evidence>
<feature type="binding site" evidence="7">
    <location>
        <position position="407"/>
    </location>
    <ligand>
        <name>phosphoenolpyruvate</name>
        <dbReference type="ChEBI" id="CHEBI:58702"/>
    </ligand>
</feature>